<evidence type="ECO:0000313" key="2">
    <source>
        <dbReference type="Proteomes" id="UP000276133"/>
    </source>
</evidence>
<gene>
    <name evidence="1" type="ORF">BpHYR1_050654</name>
</gene>
<dbReference type="Proteomes" id="UP000276133">
    <property type="component" value="Unassembled WGS sequence"/>
</dbReference>
<name>A0A3M7QLG6_BRAPC</name>
<keyword evidence="2" id="KW-1185">Reference proteome</keyword>
<dbReference type="AlphaFoldDB" id="A0A3M7QLG6"/>
<protein>
    <submittedName>
        <fullName evidence="1">Uncharacterized protein</fullName>
    </submittedName>
</protein>
<organism evidence="1 2">
    <name type="scientific">Brachionus plicatilis</name>
    <name type="common">Marine rotifer</name>
    <name type="synonym">Brachionus muelleri</name>
    <dbReference type="NCBI Taxonomy" id="10195"/>
    <lineage>
        <taxon>Eukaryota</taxon>
        <taxon>Metazoa</taxon>
        <taxon>Spiralia</taxon>
        <taxon>Gnathifera</taxon>
        <taxon>Rotifera</taxon>
        <taxon>Eurotatoria</taxon>
        <taxon>Monogononta</taxon>
        <taxon>Pseudotrocha</taxon>
        <taxon>Ploima</taxon>
        <taxon>Brachionidae</taxon>
        <taxon>Brachionus</taxon>
    </lineage>
</organism>
<comment type="caution">
    <text evidence="1">The sequence shown here is derived from an EMBL/GenBank/DDBJ whole genome shotgun (WGS) entry which is preliminary data.</text>
</comment>
<reference evidence="1 2" key="1">
    <citation type="journal article" date="2018" name="Sci. Rep.">
        <title>Genomic signatures of local adaptation to the degree of environmental predictability in rotifers.</title>
        <authorList>
            <person name="Franch-Gras L."/>
            <person name="Hahn C."/>
            <person name="Garcia-Roger E.M."/>
            <person name="Carmona M.J."/>
            <person name="Serra M."/>
            <person name="Gomez A."/>
        </authorList>
    </citation>
    <scope>NUCLEOTIDE SEQUENCE [LARGE SCALE GENOMIC DNA]</scope>
    <source>
        <strain evidence="1">HYR1</strain>
    </source>
</reference>
<sequence>MPKQKIKNLIQLFKLKKCDRLYECDNVQAIFPNKFCNNTNNLKIYLAFLLFNELLKREPYKYFNFKPLFSRNLFNLSNSLIAADMTKGQKK</sequence>
<evidence type="ECO:0000313" key="1">
    <source>
        <dbReference type="EMBL" id="RNA12296.1"/>
    </source>
</evidence>
<dbReference type="EMBL" id="REGN01005726">
    <property type="protein sequence ID" value="RNA12296.1"/>
    <property type="molecule type" value="Genomic_DNA"/>
</dbReference>
<accession>A0A3M7QLG6</accession>
<proteinExistence type="predicted"/>